<dbReference type="EMBL" id="JAUIQD010000005">
    <property type="protein sequence ID" value="KAK3349710.1"/>
    <property type="molecule type" value="Genomic_DNA"/>
</dbReference>
<feature type="region of interest" description="Disordered" evidence="1">
    <location>
        <begin position="452"/>
        <end position="492"/>
    </location>
</feature>
<reference evidence="2" key="1">
    <citation type="journal article" date="2023" name="Mol. Phylogenet. Evol.">
        <title>Genome-scale phylogeny and comparative genomics of the fungal order Sordariales.</title>
        <authorList>
            <person name="Hensen N."/>
            <person name="Bonometti L."/>
            <person name="Westerberg I."/>
            <person name="Brannstrom I.O."/>
            <person name="Guillou S."/>
            <person name="Cros-Aarteil S."/>
            <person name="Calhoun S."/>
            <person name="Haridas S."/>
            <person name="Kuo A."/>
            <person name="Mondo S."/>
            <person name="Pangilinan J."/>
            <person name="Riley R."/>
            <person name="LaButti K."/>
            <person name="Andreopoulos B."/>
            <person name="Lipzen A."/>
            <person name="Chen C."/>
            <person name="Yan M."/>
            <person name="Daum C."/>
            <person name="Ng V."/>
            <person name="Clum A."/>
            <person name="Steindorff A."/>
            <person name="Ohm R.A."/>
            <person name="Martin F."/>
            <person name="Silar P."/>
            <person name="Natvig D.O."/>
            <person name="Lalanne C."/>
            <person name="Gautier V."/>
            <person name="Ament-Velasquez S.L."/>
            <person name="Kruys A."/>
            <person name="Hutchinson M.I."/>
            <person name="Powell A.J."/>
            <person name="Barry K."/>
            <person name="Miller A.N."/>
            <person name="Grigoriev I.V."/>
            <person name="Debuchy R."/>
            <person name="Gladieux P."/>
            <person name="Hiltunen Thoren M."/>
            <person name="Johannesson H."/>
        </authorList>
    </citation>
    <scope>NUCLEOTIDE SEQUENCE</scope>
    <source>
        <strain evidence="2">CBS 955.72</strain>
    </source>
</reference>
<evidence type="ECO:0000313" key="2">
    <source>
        <dbReference type="EMBL" id="KAK3349710.1"/>
    </source>
</evidence>
<organism evidence="2 3">
    <name type="scientific">Lasiosphaeria hispida</name>
    <dbReference type="NCBI Taxonomy" id="260671"/>
    <lineage>
        <taxon>Eukaryota</taxon>
        <taxon>Fungi</taxon>
        <taxon>Dikarya</taxon>
        <taxon>Ascomycota</taxon>
        <taxon>Pezizomycotina</taxon>
        <taxon>Sordariomycetes</taxon>
        <taxon>Sordariomycetidae</taxon>
        <taxon>Sordariales</taxon>
        <taxon>Lasiosphaeriaceae</taxon>
        <taxon>Lasiosphaeria</taxon>
    </lineage>
</organism>
<gene>
    <name evidence="2" type="ORF">B0T25DRAFT_548765</name>
</gene>
<accession>A0AAJ0HF93</accession>
<feature type="compositionally biased region" description="Polar residues" evidence="1">
    <location>
        <begin position="78"/>
        <end position="90"/>
    </location>
</feature>
<feature type="compositionally biased region" description="Pro residues" evidence="1">
    <location>
        <begin position="452"/>
        <end position="467"/>
    </location>
</feature>
<feature type="compositionally biased region" description="Basic and acidic residues" evidence="1">
    <location>
        <begin position="239"/>
        <end position="259"/>
    </location>
</feature>
<feature type="region of interest" description="Disordered" evidence="1">
    <location>
        <begin position="158"/>
        <end position="379"/>
    </location>
</feature>
<proteinExistence type="predicted"/>
<dbReference type="Proteomes" id="UP001275084">
    <property type="component" value="Unassembled WGS sequence"/>
</dbReference>
<feature type="compositionally biased region" description="Basic and acidic residues" evidence="1">
    <location>
        <begin position="189"/>
        <end position="205"/>
    </location>
</feature>
<sequence>MHEHQQGRSVSNGSQVVGPEIQVKPAIDPQFGDLLPLPPSKPGSPSLSLDEEFPELPGSRPDTPPEERVRARTHTRNRSSIAETPKTPSRTAVPIQFRLGRGSVPPSSALSSPAMVVGGSEALPLVMLPARSRSRPKAWDGREIKPLYLLETTRPGFLGSEYTQEQDLELPPCDPPPRESTVPEYEDGLIDKDVLSETRQREITETRASTSKPVVEQDEAAAPARSGRKRKKAKKAKKSRPEALDSKWEDEDAFKKPEAESSSVDATVLTVLATDDTWEPALEPRKKGKKKKRLGSSPGTGLTEPSAEPGRVAEIAQAETQTPDALQKPKSAEVAESQPSAQKEPLVVQEDAWLELTSSGKKWRTDEDKTKRHGQQDYSNTRRKKMWLSGLSMWAQEYGLNISQRLFGRGESHPIADLRGMAYGEFFAEANQPGSPELRSQPLALFAADRQIPPPAVTKGVRPPPSLRNPDSGRGAGAAALPQPSAPTANPPGGFEALLRAKVFKPQVGLLTYLPEPIWVSSGTGAHCLFSKPEALHPRSLLPQGKFVAERDSITRDAIKEIELGFGITASGFGVEVHSKGLLSLLKPYQWIDMWRGLPRDMYVCNHLLGLGDDPSNTSDMGRLHEVEDELMSSVKYQLGESDYVTVITYSKAVRSGAITLFRASFDQGCAVARLDLVARFKDIPKKICQILRNQGNPNRYELKRAGRRVTCRVDGGLPPSRPAVVLGEEEWTNIGGGWRKALHIILHDDSPPREGLVATIPQMLALLHLRFRFIDCVPSTPIFCFEPPLSGRAGDFPVRVQRGIKLLGPPSGASHVVNAGTITVLFSRESPWVKEELFWA</sequence>
<evidence type="ECO:0000313" key="3">
    <source>
        <dbReference type="Proteomes" id="UP001275084"/>
    </source>
</evidence>
<reference evidence="2" key="2">
    <citation type="submission" date="2023-06" db="EMBL/GenBank/DDBJ databases">
        <authorList>
            <consortium name="Lawrence Berkeley National Laboratory"/>
            <person name="Haridas S."/>
            <person name="Hensen N."/>
            <person name="Bonometti L."/>
            <person name="Westerberg I."/>
            <person name="Brannstrom I.O."/>
            <person name="Guillou S."/>
            <person name="Cros-Aarteil S."/>
            <person name="Calhoun S."/>
            <person name="Kuo A."/>
            <person name="Mondo S."/>
            <person name="Pangilinan J."/>
            <person name="Riley R."/>
            <person name="Labutti K."/>
            <person name="Andreopoulos B."/>
            <person name="Lipzen A."/>
            <person name="Chen C."/>
            <person name="Yanf M."/>
            <person name="Daum C."/>
            <person name="Ng V."/>
            <person name="Clum A."/>
            <person name="Steindorff A."/>
            <person name="Ohm R."/>
            <person name="Martin F."/>
            <person name="Silar P."/>
            <person name="Natvig D."/>
            <person name="Lalanne C."/>
            <person name="Gautier V."/>
            <person name="Ament-Velasquez S.L."/>
            <person name="Kruys A."/>
            <person name="Hutchinson M.I."/>
            <person name="Powell A.J."/>
            <person name="Barry K."/>
            <person name="Miller A.N."/>
            <person name="Grigoriev I.V."/>
            <person name="Debuchy R."/>
            <person name="Gladieux P."/>
            <person name="Thoren M.H."/>
            <person name="Johannesson H."/>
        </authorList>
    </citation>
    <scope>NUCLEOTIDE SEQUENCE</scope>
    <source>
        <strain evidence="2">CBS 955.72</strain>
    </source>
</reference>
<evidence type="ECO:0000256" key="1">
    <source>
        <dbReference type="SAM" id="MobiDB-lite"/>
    </source>
</evidence>
<name>A0AAJ0HF93_9PEZI</name>
<feature type="region of interest" description="Disordered" evidence="1">
    <location>
        <begin position="1"/>
        <end position="92"/>
    </location>
</feature>
<keyword evidence="3" id="KW-1185">Reference proteome</keyword>
<dbReference type="AlphaFoldDB" id="A0AAJ0HF93"/>
<comment type="caution">
    <text evidence="2">The sequence shown here is derived from an EMBL/GenBank/DDBJ whole genome shotgun (WGS) entry which is preliminary data.</text>
</comment>
<protein>
    <submittedName>
        <fullName evidence="2">Uncharacterized protein</fullName>
    </submittedName>
</protein>
<feature type="compositionally biased region" description="Basic residues" evidence="1">
    <location>
        <begin position="226"/>
        <end position="238"/>
    </location>
</feature>